<comment type="subunit">
    <text evidence="3">Homodimer.</text>
</comment>
<comment type="catalytic activity">
    <reaction evidence="3">
        <text>D-glyceraldehyde 3-phosphate = dihydroxyacetone phosphate</text>
        <dbReference type="Rhea" id="RHEA:18585"/>
        <dbReference type="ChEBI" id="CHEBI:57642"/>
        <dbReference type="ChEBI" id="CHEBI:59776"/>
        <dbReference type="EC" id="5.3.1.1"/>
    </reaction>
</comment>
<dbReference type="PANTHER" id="PTHR21139">
    <property type="entry name" value="TRIOSEPHOSPHATE ISOMERASE"/>
    <property type="match status" value="1"/>
</dbReference>
<dbReference type="PROSITE" id="PS51440">
    <property type="entry name" value="TIM_2"/>
    <property type="match status" value="1"/>
</dbReference>
<proteinExistence type="inferred from homology"/>
<dbReference type="InterPro" id="IPR000652">
    <property type="entry name" value="Triosephosphate_isomerase"/>
</dbReference>
<accession>A0A1G2Q3Z3</accession>
<comment type="caution">
    <text evidence="4">The sequence shown here is derived from an EMBL/GenBank/DDBJ whole genome shotgun (WGS) entry which is preliminary data.</text>
</comment>
<keyword evidence="2 3" id="KW-0413">Isomerase</keyword>
<dbReference type="UniPathway" id="UPA00109">
    <property type="reaction ID" value="UER00189"/>
</dbReference>
<dbReference type="SUPFAM" id="SSF51351">
    <property type="entry name" value="Triosephosphate isomerase (TIM)"/>
    <property type="match status" value="1"/>
</dbReference>
<dbReference type="NCBIfam" id="TIGR00419">
    <property type="entry name" value="tim"/>
    <property type="match status" value="1"/>
</dbReference>
<keyword evidence="3" id="KW-0324">Glycolysis</keyword>
<dbReference type="GO" id="GO:0004807">
    <property type="term" value="F:triose-phosphate isomerase activity"/>
    <property type="evidence" value="ECO:0007669"/>
    <property type="project" value="UniProtKB-UniRule"/>
</dbReference>
<dbReference type="GO" id="GO:0046166">
    <property type="term" value="P:glyceraldehyde-3-phosphate biosynthetic process"/>
    <property type="evidence" value="ECO:0007669"/>
    <property type="project" value="TreeGrafter"/>
</dbReference>
<dbReference type="Pfam" id="PF00121">
    <property type="entry name" value="TIM"/>
    <property type="match status" value="1"/>
</dbReference>
<organism evidence="4 5">
    <name type="scientific">Candidatus Veblenbacteria bacterium RIFOXYB1_FULL_43_13</name>
    <dbReference type="NCBI Taxonomy" id="1802426"/>
    <lineage>
        <taxon>Bacteria</taxon>
        <taxon>Candidatus Vebleniibacteriota</taxon>
    </lineage>
</organism>
<protein>
    <recommendedName>
        <fullName evidence="3">Triosephosphate isomerase</fullName>
        <ecNumber evidence="3">5.3.1.1</ecNumber>
    </recommendedName>
</protein>
<keyword evidence="3" id="KW-0963">Cytoplasm</keyword>
<evidence type="ECO:0000313" key="4">
    <source>
        <dbReference type="EMBL" id="OHA55288.1"/>
    </source>
</evidence>
<comment type="similarity">
    <text evidence="1 3">Belongs to the triosephosphate isomerase family.</text>
</comment>
<dbReference type="PANTHER" id="PTHR21139:SF42">
    <property type="entry name" value="TRIOSEPHOSPHATE ISOMERASE"/>
    <property type="match status" value="1"/>
</dbReference>
<dbReference type="UniPathway" id="UPA00138"/>
<keyword evidence="3" id="KW-0312">Gluconeogenesis</keyword>
<evidence type="ECO:0000256" key="3">
    <source>
        <dbReference type="RuleBase" id="RU363013"/>
    </source>
</evidence>
<dbReference type="Gene3D" id="3.20.20.70">
    <property type="entry name" value="Aldolase class I"/>
    <property type="match status" value="1"/>
</dbReference>
<feature type="non-terminal residue" evidence="4">
    <location>
        <position position="234"/>
    </location>
</feature>
<dbReference type="EMBL" id="MHTC01000020">
    <property type="protein sequence ID" value="OHA55288.1"/>
    <property type="molecule type" value="Genomic_DNA"/>
</dbReference>
<dbReference type="InterPro" id="IPR013785">
    <property type="entry name" value="Aldolase_TIM"/>
</dbReference>
<reference evidence="4 5" key="1">
    <citation type="journal article" date="2016" name="Nat. Commun.">
        <title>Thousands of microbial genomes shed light on interconnected biogeochemical processes in an aquifer system.</title>
        <authorList>
            <person name="Anantharaman K."/>
            <person name="Brown C.T."/>
            <person name="Hug L.A."/>
            <person name="Sharon I."/>
            <person name="Castelle C.J."/>
            <person name="Probst A.J."/>
            <person name="Thomas B.C."/>
            <person name="Singh A."/>
            <person name="Wilkins M.J."/>
            <person name="Karaoz U."/>
            <person name="Brodie E.L."/>
            <person name="Williams K.H."/>
            <person name="Hubbard S.S."/>
            <person name="Banfield J.F."/>
        </authorList>
    </citation>
    <scope>NUCLEOTIDE SEQUENCE [LARGE SCALE GENOMIC DNA]</scope>
</reference>
<dbReference type="CDD" id="cd00311">
    <property type="entry name" value="TIM"/>
    <property type="match status" value="1"/>
</dbReference>
<dbReference type="GO" id="GO:0005829">
    <property type="term" value="C:cytosol"/>
    <property type="evidence" value="ECO:0007669"/>
    <property type="project" value="TreeGrafter"/>
</dbReference>
<dbReference type="GO" id="GO:0006094">
    <property type="term" value="P:gluconeogenesis"/>
    <property type="evidence" value="ECO:0007669"/>
    <property type="project" value="UniProtKB-UniPathway"/>
</dbReference>
<comment type="pathway">
    <text evidence="3">Carbohydrate biosynthesis; gluconeogenesis.</text>
</comment>
<dbReference type="GO" id="GO:0006096">
    <property type="term" value="P:glycolytic process"/>
    <property type="evidence" value="ECO:0007669"/>
    <property type="project" value="UniProtKB-UniRule"/>
</dbReference>
<name>A0A1G2Q3Z3_9BACT</name>
<gene>
    <name evidence="4" type="ORF">A2388_03375</name>
</gene>
<dbReference type="InterPro" id="IPR035990">
    <property type="entry name" value="TIM_sf"/>
</dbReference>
<evidence type="ECO:0000256" key="1">
    <source>
        <dbReference type="ARBA" id="ARBA00007422"/>
    </source>
</evidence>
<sequence>MPLTQQKPLVVANWKMNLSLAESVALAKNLSSAFTKFKLKEHLELALCPTYPALPQVAEVLKKKDISLGAQDVFWKPLGPYTGEVSPRVLAELGVSYIVIGHSERRQFLKETDAIIQQKVLATLAEGLTPVLCVGETFAERQAGQKDLVIARQVTAALNGVTLAPGLKLVIAYEPVWVIGSGQAVEPKEANETALVIHQALLDFFSPSVVDKQVKIIYGGSVDPTNINNFVGQG</sequence>
<evidence type="ECO:0000313" key="5">
    <source>
        <dbReference type="Proteomes" id="UP000177575"/>
    </source>
</evidence>
<comment type="pathway">
    <text evidence="3">Carbohydrate degradation; glycolysis; D-glyceraldehyde 3-phosphate from glycerone phosphate: step 1/1.</text>
</comment>
<dbReference type="GO" id="GO:0019563">
    <property type="term" value="P:glycerol catabolic process"/>
    <property type="evidence" value="ECO:0007669"/>
    <property type="project" value="TreeGrafter"/>
</dbReference>
<dbReference type="EC" id="5.3.1.1" evidence="3"/>
<dbReference type="AlphaFoldDB" id="A0A1G2Q3Z3"/>
<dbReference type="Proteomes" id="UP000177575">
    <property type="component" value="Unassembled WGS sequence"/>
</dbReference>
<evidence type="ECO:0000256" key="2">
    <source>
        <dbReference type="ARBA" id="ARBA00023235"/>
    </source>
</evidence>
<comment type="subcellular location">
    <subcellularLocation>
        <location evidence="3">Cytoplasm</location>
    </subcellularLocation>
</comment>